<accession>A0A9W7F592</accession>
<feature type="region of interest" description="Disordered" evidence="1">
    <location>
        <begin position="1"/>
        <end position="23"/>
    </location>
</feature>
<feature type="compositionally biased region" description="Basic residues" evidence="1">
    <location>
        <begin position="1"/>
        <end position="10"/>
    </location>
</feature>
<dbReference type="Proteomes" id="UP001165122">
    <property type="component" value="Unassembled WGS sequence"/>
</dbReference>
<protein>
    <submittedName>
        <fullName evidence="2">Uncharacterized protein</fullName>
    </submittedName>
</protein>
<evidence type="ECO:0000313" key="2">
    <source>
        <dbReference type="EMBL" id="GMI03985.1"/>
    </source>
</evidence>
<gene>
    <name evidence="2" type="ORF">TrLO_g253</name>
</gene>
<name>A0A9W7F592_9STRA</name>
<organism evidence="2 3">
    <name type="scientific">Triparma laevis f. longispina</name>
    <dbReference type="NCBI Taxonomy" id="1714387"/>
    <lineage>
        <taxon>Eukaryota</taxon>
        <taxon>Sar</taxon>
        <taxon>Stramenopiles</taxon>
        <taxon>Ochrophyta</taxon>
        <taxon>Bolidophyceae</taxon>
        <taxon>Parmales</taxon>
        <taxon>Triparmaceae</taxon>
        <taxon>Triparma</taxon>
    </lineage>
</organism>
<evidence type="ECO:0000256" key="1">
    <source>
        <dbReference type="SAM" id="MobiDB-lite"/>
    </source>
</evidence>
<keyword evidence="3" id="KW-1185">Reference proteome</keyword>
<dbReference type="EMBL" id="BRXW01000066">
    <property type="protein sequence ID" value="GMI03985.1"/>
    <property type="molecule type" value="Genomic_DNA"/>
</dbReference>
<comment type="caution">
    <text evidence="2">The sequence shown here is derived from an EMBL/GenBank/DDBJ whole genome shotgun (WGS) entry which is preliminary data.</text>
</comment>
<reference evidence="3" key="1">
    <citation type="journal article" date="2023" name="Commun. Biol.">
        <title>Genome analysis of Parmales, the sister group of diatoms, reveals the evolutionary specialization of diatoms from phago-mixotrophs to photoautotrophs.</title>
        <authorList>
            <person name="Ban H."/>
            <person name="Sato S."/>
            <person name="Yoshikawa S."/>
            <person name="Yamada K."/>
            <person name="Nakamura Y."/>
            <person name="Ichinomiya M."/>
            <person name="Sato N."/>
            <person name="Blanc-Mathieu R."/>
            <person name="Endo H."/>
            <person name="Kuwata A."/>
            <person name="Ogata H."/>
        </authorList>
    </citation>
    <scope>NUCLEOTIDE SEQUENCE [LARGE SCALE GENOMIC DNA]</scope>
    <source>
        <strain evidence="3">NIES 3700</strain>
    </source>
</reference>
<evidence type="ECO:0000313" key="3">
    <source>
        <dbReference type="Proteomes" id="UP001165122"/>
    </source>
</evidence>
<proteinExistence type="predicted"/>
<dbReference type="AlphaFoldDB" id="A0A9W7F592"/>
<sequence length="107" mass="11792">MEKVTAKKKAAASTPSPKKSAKEILKQRAFKKTAVKTKVDKSKPVGSFFYNETVSVDWGGFGEVMYEGEVQKLYPAKKGQYSVTGSYDVLLDDGTVGGVKKRWIEHA</sequence>